<sequence>MPFPRARAVGGVLLGMGLLLYAGAMAGGYFAKPAMALANWTRAIAEWADLAPKPPVNASLASAFFYAEGGGMYFAKYNATLRMSRVYELWQEVVKAALPINISYYRLAFVNGSDYISGAGYARCGTETPPGLGLTGDTHTQYMPGWTCRGRPSGSRGSTTTARYTPLPAQTRLSS</sequence>
<name>A0A371QZK0_9CREN</name>
<dbReference type="EMBL" id="NMUF01000040">
    <property type="protein sequence ID" value="RFA96212.1"/>
    <property type="molecule type" value="Genomic_DNA"/>
</dbReference>
<evidence type="ECO:0000313" key="3">
    <source>
        <dbReference type="Proteomes" id="UP000256877"/>
    </source>
</evidence>
<protein>
    <submittedName>
        <fullName evidence="2">Uncharacterized protein</fullName>
    </submittedName>
</protein>
<feature type="region of interest" description="Disordered" evidence="1">
    <location>
        <begin position="149"/>
        <end position="175"/>
    </location>
</feature>
<dbReference type="Proteomes" id="UP000256877">
    <property type="component" value="Unassembled WGS sequence"/>
</dbReference>
<evidence type="ECO:0000256" key="1">
    <source>
        <dbReference type="SAM" id="MobiDB-lite"/>
    </source>
</evidence>
<dbReference type="AlphaFoldDB" id="A0A371QZK0"/>
<gene>
    <name evidence="2" type="ORF">CGL52_11185</name>
</gene>
<comment type="caution">
    <text evidence="2">The sequence shown here is derived from an EMBL/GenBank/DDBJ whole genome shotgun (WGS) entry which is preliminary data.</text>
</comment>
<proteinExistence type="predicted"/>
<accession>A0A371QZK0</accession>
<organism evidence="2 3">
    <name type="scientific">Pyrobaculum aerophilum</name>
    <dbReference type="NCBI Taxonomy" id="13773"/>
    <lineage>
        <taxon>Archaea</taxon>
        <taxon>Thermoproteota</taxon>
        <taxon>Thermoprotei</taxon>
        <taxon>Thermoproteales</taxon>
        <taxon>Thermoproteaceae</taxon>
        <taxon>Pyrobaculum</taxon>
    </lineage>
</organism>
<reference evidence="2 3" key="1">
    <citation type="submission" date="2017-07" db="EMBL/GenBank/DDBJ databases">
        <title>Draft genome sequence of aerobic hyperthermophilic archaea, Pyrobaculum aerophilum YKB31 and YKB32.</title>
        <authorList>
            <person name="Mochizuki T."/>
            <person name="Berliner A.J."/>
            <person name="Yoshida-Takashima Y."/>
            <person name="Takaki Y."/>
            <person name="Nunoura T."/>
            <person name="Takai K."/>
        </authorList>
    </citation>
    <scope>NUCLEOTIDE SEQUENCE [LARGE SCALE GENOMIC DNA]</scope>
    <source>
        <strain evidence="2 3">YKB32</strain>
    </source>
</reference>
<evidence type="ECO:0000313" key="2">
    <source>
        <dbReference type="EMBL" id="RFA96212.1"/>
    </source>
</evidence>